<dbReference type="NCBIfam" id="NF007161">
    <property type="entry name" value="PRK09599.1"/>
    <property type="match status" value="1"/>
</dbReference>
<feature type="domain" description="6-phosphogluconate dehydrogenase C-terminal" evidence="4">
    <location>
        <begin position="174"/>
        <end position="308"/>
    </location>
</feature>
<accession>A0A0G1FKE2</accession>
<dbReference type="PATRIC" id="fig|1618443.3.peg.1598"/>
<dbReference type="PRINTS" id="PR00076">
    <property type="entry name" value="6PGDHDRGNASE"/>
</dbReference>
<dbReference type="SMART" id="SM01350">
    <property type="entry name" value="6PGD"/>
    <property type="match status" value="1"/>
</dbReference>
<evidence type="ECO:0000256" key="1">
    <source>
        <dbReference type="ARBA" id="ARBA00008419"/>
    </source>
</evidence>
<dbReference type="InterPro" id="IPR013328">
    <property type="entry name" value="6PGD_dom2"/>
</dbReference>
<dbReference type="Gene3D" id="1.10.1040.10">
    <property type="entry name" value="N-(1-d-carboxylethyl)-l-norvaline Dehydrogenase, domain 2"/>
    <property type="match status" value="1"/>
</dbReference>
<dbReference type="InterPro" id="IPR006183">
    <property type="entry name" value="Pgluconate_DH"/>
</dbReference>
<dbReference type="GO" id="GO:0019521">
    <property type="term" value="P:D-gluconate metabolic process"/>
    <property type="evidence" value="ECO:0007669"/>
    <property type="project" value="UniProtKB-KW"/>
</dbReference>
<evidence type="ECO:0000259" key="4">
    <source>
        <dbReference type="SMART" id="SM01350"/>
    </source>
</evidence>
<evidence type="ECO:0000313" key="5">
    <source>
        <dbReference type="EMBL" id="KKS95561.1"/>
    </source>
</evidence>
<dbReference type="PANTHER" id="PTHR11811">
    <property type="entry name" value="6-PHOSPHOGLUCONATE DEHYDROGENASE"/>
    <property type="match status" value="1"/>
</dbReference>
<dbReference type="InterPro" id="IPR004849">
    <property type="entry name" value="6DGDH_YqeC"/>
</dbReference>
<dbReference type="InterPro" id="IPR006114">
    <property type="entry name" value="6PGDH_C"/>
</dbReference>
<evidence type="ECO:0000256" key="3">
    <source>
        <dbReference type="ARBA" id="ARBA00023064"/>
    </source>
</evidence>
<comment type="similarity">
    <text evidence="1">Belongs to the 6-phosphogluconate dehydrogenase family.</text>
</comment>
<comment type="caution">
    <text evidence="5">The sequence shown here is derived from an EMBL/GenBank/DDBJ whole genome shotgun (WGS) entry which is preliminary data.</text>
</comment>
<dbReference type="InterPro" id="IPR036291">
    <property type="entry name" value="NAD(P)-bd_dom_sf"/>
</dbReference>
<organism evidence="5 6">
    <name type="scientific">Candidatus Gottesmanbacteria bacterium GW2011_GWA2_43_14</name>
    <dbReference type="NCBI Taxonomy" id="1618443"/>
    <lineage>
        <taxon>Bacteria</taxon>
        <taxon>Candidatus Gottesmaniibacteriota</taxon>
    </lineage>
</organism>
<dbReference type="GO" id="GO:0016054">
    <property type="term" value="P:organic acid catabolic process"/>
    <property type="evidence" value="ECO:0007669"/>
    <property type="project" value="UniProtKB-ARBA"/>
</dbReference>
<dbReference type="GO" id="GO:0050661">
    <property type="term" value="F:NADP binding"/>
    <property type="evidence" value="ECO:0007669"/>
    <property type="project" value="InterPro"/>
</dbReference>
<name>A0A0G1FKE2_9BACT</name>
<keyword evidence="2 5" id="KW-0560">Oxidoreductase</keyword>
<gene>
    <name evidence="5" type="ORF">UV73_C0016G0007</name>
</gene>
<dbReference type="GO" id="GO:0004616">
    <property type="term" value="F:phosphogluconate dehydrogenase (decarboxylating) activity"/>
    <property type="evidence" value="ECO:0007669"/>
    <property type="project" value="UniProtKB-EC"/>
</dbReference>
<dbReference type="Proteomes" id="UP000034894">
    <property type="component" value="Unassembled WGS sequence"/>
</dbReference>
<dbReference type="Pfam" id="PF03446">
    <property type="entry name" value="NAD_binding_2"/>
    <property type="match status" value="1"/>
</dbReference>
<dbReference type="STRING" id="1618443.UV73_C0016G0007"/>
<dbReference type="SUPFAM" id="SSF48179">
    <property type="entry name" value="6-phosphogluconate dehydrogenase C-terminal domain-like"/>
    <property type="match status" value="1"/>
</dbReference>
<dbReference type="SUPFAM" id="SSF51735">
    <property type="entry name" value="NAD(P)-binding Rossmann-fold domains"/>
    <property type="match status" value="1"/>
</dbReference>
<evidence type="ECO:0000313" key="6">
    <source>
        <dbReference type="Proteomes" id="UP000034894"/>
    </source>
</evidence>
<dbReference type="Pfam" id="PF00393">
    <property type="entry name" value="6PGD"/>
    <property type="match status" value="1"/>
</dbReference>
<reference evidence="5 6" key="1">
    <citation type="journal article" date="2015" name="Nature">
        <title>rRNA introns, odd ribosomes, and small enigmatic genomes across a large radiation of phyla.</title>
        <authorList>
            <person name="Brown C.T."/>
            <person name="Hug L.A."/>
            <person name="Thomas B.C."/>
            <person name="Sharon I."/>
            <person name="Castelle C.J."/>
            <person name="Singh A."/>
            <person name="Wilkins M.J."/>
            <person name="Williams K.H."/>
            <person name="Banfield J.F."/>
        </authorList>
    </citation>
    <scope>NUCLEOTIDE SEQUENCE [LARGE SCALE GENOMIC DNA]</scope>
</reference>
<dbReference type="InterPro" id="IPR002204">
    <property type="entry name" value="3-OH-isobutyrate_DH-rel_CS"/>
</dbReference>
<dbReference type="InterPro" id="IPR008927">
    <property type="entry name" value="6-PGluconate_DH-like_C_sf"/>
</dbReference>
<dbReference type="AlphaFoldDB" id="A0A0G1FKE2"/>
<protein>
    <submittedName>
        <fullName evidence="5">6-phosphogluconate dehydrogenase, 6-phosphogluconate dehydrogenase</fullName>
        <ecNumber evidence="5">1.1.1.44</ecNumber>
    </submittedName>
</protein>
<dbReference type="GO" id="GO:0006098">
    <property type="term" value="P:pentose-phosphate shunt"/>
    <property type="evidence" value="ECO:0007669"/>
    <property type="project" value="InterPro"/>
</dbReference>
<evidence type="ECO:0000256" key="2">
    <source>
        <dbReference type="ARBA" id="ARBA00023002"/>
    </source>
</evidence>
<keyword evidence="3" id="KW-0311">Gluconate utilization</keyword>
<sequence>MKLGFIGLGRMGQAMVLNFLEKGIEVVVYNRTAGKMDDLSKAAGNPPNLVKSNSFRDFLAKLPKPRIIWLMVDHGKAVDDVIGELIQNGLEKDDIVIDGGNSFYKDSVRRFEHLKSKGVHFLDAGTSGGIEGARNGACLMVGGEKAVFEKVRPYFEKAAGKNGIASYFGPAGAGHFVKMVHNGVEYGMIQAIGEGFEILEKSNYKPDLEKVAVNWSKGSVVRGWLMDLLAKALRENPGLREIEGRVGGGSTGEWTVETAKNLNVKTPVIEASLKARKESQRVPTFAGKVVAALRKQFGGHEFFNISRQEEK</sequence>
<dbReference type="NCBIfam" id="TIGR00872">
    <property type="entry name" value="gnd_rel"/>
    <property type="match status" value="1"/>
</dbReference>
<proteinExistence type="inferred from homology"/>
<dbReference type="EC" id="1.1.1.44" evidence="5"/>
<dbReference type="EMBL" id="LCFP01000016">
    <property type="protein sequence ID" value="KKS95561.1"/>
    <property type="molecule type" value="Genomic_DNA"/>
</dbReference>
<dbReference type="InterPro" id="IPR006115">
    <property type="entry name" value="6PGDH_NADP-bd"/>
</dbReference>
<dbReference type="Gene3D" id="3.40.50.720">
    <property type="entry name" value="NAD(P)-binding Rossmann-like Domain"/>
    <property type="match status" value="1"/>
</dbReference>
<dbReference type="PROSITE" id="PS00895">
    <property type="entry name" value="3_HYDROXYISOBUT_DH"/>
    <property type="match status" value="1"/>
</dbReference>